<dbReference type="InterPro" id="IPR004911">
    <property type="entry name" value="Interferon-induced_GILT"/>
</dbReference>
<evidence type="ECO:0008006" key="9">
    <source>
        <dbReference type="Google" id="ProtNLM"/>
    </source>
</evidence>
<dbReference type="GO" id="GO:0005576">
    <property type="term" value="C:extracellular region"/>
    <property type="evidence" value="ECO:0007669"/>
    <property type="project" value="UniProtKB-SubCell"/>
</dbReference>
<dbReference type="Proteomes" id="UP001153709">
    <property type="component" value="Chromosome 2"/>
</dbReference>
<evidence type="ECO:0000256" key="6">
    <source>
        <dbReference type="SAM" id="SignalP"/>
    </source>
</evidence>
<comment type="subcellular location">
    <subcellularLocation>
        <location evidence="1">Secreted</location>
    </subcellularLocation>
</comment>
<keyword evidence="3" id="KW-0964">Secreted</keyword>
<dbReference type="EMBL" id="OU898277">
    <property type="protein sequence ID" value="CAG9830578.1"/>
    <property type="molecule type" value="Genomic_DNA"/>
</dbReference>
<protein>
    <recommendedName>
        <fullName evidence="9">Gamma-interferon-inducible lysosomal thiol reductase</fullName>
    </recommendedName>
</protein>
<name>A0A9N9SS47_DIABA</name>
<dbReference type="PANTHER" id="PTHR13234:SF8">
    <property type="entry name" value="GAMMA-INTERFERON-INDUCIBLE LYSOSOMAL THIOL REDUCTASE"/>
    <property type="match status" value="1"/>
</dbReference>
<organism evidence="7 8">
    <name type="scientific">Diabrotica balteata</name>
    <name type="common">Banded cucumber beetle</name>
    <dbReference type="NCBI Taxonomy" id="107213"/>
    <lineage>
        <taxon>Eukaryota</taxon>
        <taxon>Metazoa</taxon>
        <taxon>Ecdysozoa</taxon>
        <taxon>Arthropoda</taxon>
        <taxon>Hexapoda</taxon>
        <taxon>Insecta</taxon>
        <taxon>Pterygota</taxon>
        <taxon>Neoptera</taxon>
        <taxon>Endopterygota</taxon>
        <taxon>Coleoptera</taxon>
        <taxon>Polyphaga</taxon>
        <taxon>Cucujiformia</taxon>
        <taxon>Chrysomeloidea</taxon>
        <taxon>Chrysomelidae</taxon>
        <taxon>Galerucinae</taxon>
        <taxon>Diabroticina</taxon>
        <taxon>Diabroticites</taxon>
        <taxon>Diabrotica</taxon>
    </lineage>
</organism>
<proteinExistence type="inferred from homology"/>
<dbReference type="Pfam" id="PF03227">
    <property type="entry name" value="GILT"/>
    <property type="match status" value="1"/>
</dbReference>
<dbReference type="AlphaFoldDB" id="A0A9N9SS47"/>
<feature type="chain" id="PRO_5040184019" description="Gamma-interferon-inducible lysosomal thiol reductase" evidence="6">
    <location>
        <begin position="21"/>
        <end position="212"/>
    </location>
</feature>
<evidence type="ECO:0000256" key="3">
    <source>
        <dbReference type="ARBA" id="ARBA00022525"/>
    </source>
</evidence>
<evidence type="ECO:0000256" key="2">
    <source>
        <dbReference type="ARBA" id="ARBA00005679"/>
    </source>
</evidence>
<dbReference type="GO" id="GO:0016671">
    <property type="term" value="F:oxidoreductase activity, acting on a sulfur group of donors, disulfide as acceptor"/>
    <property type="evidence" value="ECO:0007669"/>
    <property type="project" value="InterPro"/>
</dbReference>
<evidence type="ECO:0000256" key="5">
    <source>
        <dbReference type="ARBA" id="ARBA00023180"/>
    </source>
</evidence>
<sequence length="212" mass="24214">MKGKAINFLVLFSCLWLSEQAQVKVSVYYEVLCPDSIDFISNQFHPTYKDLKDYIDVEFIPYGHASETNITGQWAFTCQHGPAECFGNAFHSCVLALNSDKIKTENFVYCSMSSSDPASLQIIEQCLDKADLVWKTIKNCYFSNEYVKYLIQNGEKTRAAENTSFIPTIVLNDKFSQENQDDALSDFRKLICKTLNYEPKECKEEGIKLILA</sequence>
<evidence type="ECO:0000313" key="8">
    <source>
        <dbReference type="Proteomes" id="UP001153709"/>
    </source>
</evidence>
<evidence type="ECO:0000256" key="1">
    <source>
        <dbReference type="ARBA" id="ARBA00004613"/>
    </source>
</evidence>
<gene>
    <name evidence="7" type="ORF">DIABBA_LOCUS4273</name>
</gene>
<comment type="similarity">
    <text evidence="2">Belongs to the GILT family.</text>
</comment>
<accession>A0A9N9SS47</accession>
<keyword evidence="5" id="KW-0325">Glycoprotein</keyword>
<dbReference type="OrthoDB" id="958254at2759"/>
<evidence type="ECO:0000256" key="4">
    <source>
        <dbReference type="ARBA" id="ARBA00022729"/>
    </source>
</evidence>
<keyword evidence="8" id="KW-1185">Reference proteome</keyword>
<keyword evidence="4 6" id="KW-0732">Signal</keyword>
<dbReference type="PANTHER" id="PTHR13234">
    <property type="entry name" value="GAMMA-INTERFERON INDUCIBLE LYSOSOMAL THIOL REDUCTASE GILT"/>
    <property type="match status" value="1"/>
</dbReference>
<dbReference type="Gene3D" id="3.40.30.10">
    <property type="entry name" value="Glutaredoxin"/>
    <property type="match status" value="1"/>
</dbReference>
<reference evidence="7" key="1">
    <citation type="submission" date="2022-01" db="EMBL/GenBank/DDBJ databases">
        <authorList>
            <person name="King R."/>
        </authorList>
    </citation>
    <scope>NUCLEOTIDE SEQUENCE</scope>
</reference>
<feature type="signal peptide" evidence="6">
    <location>
        <begin position="1"/>
        <end position="20"/>
    </location>
</feature>
<evidence type="ECO:0000313" key="7">
    <source>
        <dbReference type="EMBL" id="CAG9830578.1"/>
    </source>
</evidence>